<name>A0AAD5R7Q2_PARTN</name>
<evidence type="ECO:0000313" key="1">
    <source>
        <dbReference type="EMBL" id="KAJ1371036.1"/>
    </source>
</evidence>
<dbReference type="AlphaFoldDB" id="A0AAD5R7Q2"/>
<keyword evidence="2" id="KW-1185">Reference proteome</keyword>
<dbReference type="EMBL" id="JAHQIW010006893">
    <property type="protein sequence ID" value="KAJ1371036.1"/>
    <property type="molecule type" value="Genomic_DNA"/>
</dbReference>
<dbReference type="Proteomes" id="UP001196413">
    <property type="component" value="Unassembled WGS sequence"/>
</dbReference>
<accession>A0AAD5R7Q2</accession>
<comment type="caution">
    <text evidence="1">The sequence shown here is derived from an EMBL/GenBank/DDBJ whole genome shotgun (WGS) entry which is preliminary data.</text>
</comment>
<evidence type="ECO:0000313" key="2">
    <source>
        <dbReference type="Proteomes" id="UP001196413"/>
    </source>
</evidence>
<gene>
    <name evidence="1" type="ORF">KIN20_032905</name>
</gene>
<proteinExistence type="predicted"/>
<sequence length="151" mass="16351">MQTVFDVLEQQGRSVLLPDTIVSAILGQLRIQINYDPLECKGATDIKNAQTMVTRMDMMAPHCIIVSGTVTASCGSISTSNMVECMMIGNPMMIEAIPANYTSFSGTLTTTNIIMANWSRDMWQSAVNRAVRMLVSGSFAAHFASAFATVS</sequence>
<reference evidence="1" key="1">
    <citation type="submission" date="2021-06" db="EMBL/GenBank/DDBJ databases">
        <title>Parelaphostrongylus tenuis whole genome reference sequence.</title>
        <authorList>
            <person name="Garwood T.J."/>
            <person name="Larsen P.A."/>
            <person name="Fountain-Jones N.M."/>
            <person name="Garbe J.R."/>
            <person name="Macchietto M.G."/>
            <person name="Kania S.A."/>
            <person name="Gerhold R.W."/>
            <person name="Richards J.E."/>
            <person name="Wolf T.M."/>
        </authorList>
    </citation>
    <scope>NUCLEOTIDE SEQUENCE</scope>
    <source>
        <strain evidence="1">MNPRO001-30</strain>
        <tissue evidence="1">Meninges</tissue>
    </source>
</reference>
<protein>
    <submittedName>
        <fullName evidence="1">Uncharacterized protein</fullName>
    </submittedName>
</protein>
<organism evidence="1 2">
    <name type="scientific">Parelaphostrongylus tenuis</name>
    <name type="common">Meningeal worm</name>
    <dbReference type="NCBI Taxonomy" id="148309"/>
    <lineage>
        <taxon>Eukaryota</taxon>
        <taxon>Metazoa</taxon>
        <taxon>Ecdysozoa</taxon>
        <taxon>Nematoda</taxon>
        <taxon>Chromadorea</taxon>
        <taxon>Rhabditida</taxon>
        <taxon>Rhabditina</taxon>
        <taxon>Rhabditomorpha</taxon>
        <taxon>Strongyloidea</taxon>
        <taxon>Metastrongylidae</taxon>
        <taxon>Parelaphostrongylus</taxon>
    </lineage>
</organism>